<dbReference type="SUPFAM" id="SSF111364">
    <property type="entry name" value="Tsx-like channel"/>
    <property type="match status" value="1"/>
</dbReference>
<keyword evidence="3" id="KW-1185">Reference proteome</keyword>
<evidence type="ECO:0000313" key="2">
    <source>
        <dbReference type="EMBL" id="MDX6848083.1"/>
    </source>
</evidence>
<accession>A0ABU4RT69</accession>
<dbReference type="Proteomes" id="UP001273505">
    <property type="component" value="Unassembled WGS sequence"/>
</dbReference>
<feature type="chain" id="PRO_5045608027" evidence="1">
    <location>
        <begin position="27"/>
        <end position="251"/>
    </location>
</feature>
<dbReference type="Gene3D" id="2.40.230.20">
    <property type="entry name" value="Nucleoside-specific channel-forming protein, Tsx-like"/>
    <property type="match status" value="1"/>
</dbReference>
<dbReference type="InterPro" id="IPR036777">
    <property type="entry name" value="Channel_Tsx-like_sf"/>
</dbReference>
<keyword evidence="1" id="KW-0732">Signal</keyword>
<evidence type="ECO:0000313" key="3">
    <source>
        <dbReference type="Proteomes" id="UP001273505"/>
    </source>
</evidence>
<reference evidence="2 3" key="1">
    <citation type="submission" date="2023-11" db="EMBL/GenBank/DDBJ databases">
        <title>Gilvimarinus fulvus sp. nov., isolated from the surface of Kelp.</title>
        <authorList>
            <person name="Sun Y.Y."/>
            <person name="Gong Y."/>
            <person name="Du Z.J."/>
        </authorList>
    </citation>
    <scope>NUCLEOTIDE SEQUENCE [LARGE SCALE GENOMIC DNA]</scope>
    <source>
        <strain evidence="2 3">SDUM040013</strain>
    </source>
</reference>
<dbReference type="EMBL" id="JAXAFO010000002">
    <property type="protein sequence ID" value="MDX6848083.1"/>
    <property type="molecule type" value="Genomic_DNA"/>
</dbReference>
<feature type="signal peptide" evidence="1">
    <location>
        <begin position="1"/>
        <end position="26"/>
    </location>
</feature>
<comment type="caution">
    <text evidence="2">The sequence shown here is derived from an EMBL/GenBank/DDBJ whole genome shotgun (WGS) entry which is preliminary data.</text>
</comment>
<sequence length="251" mass="29418">MMRIIKLYCRHVLVVMVAAYSMPASAEILWQTYSVSYLKGNHYRVGDPQREVYTFEYAASTSWGDSFMFWDHVIASSGTSTNYGEWSPRLSLCKNKLLCLQQADEQGWLKDTMLSATIEMGEGFTNYLYGVGLQFRVPGFRYANLDFYRRDNDETEDNWQTTFTWAYPFEVAGQVFLYDGFVDWFSTTQDQRSSLHWTSQLKWNLGENFKLNSPLYIGVEYTYWHNKFGIKDSEAFPTDESNANLLIKWHF</sequence>
<protein>
    <submittedName>
        <fullName evidence="2">Uncharacterized protein</fullName>
    </submittedName>
</protein>
<proteinExistence type="predicted"/>
<organism evidence="2 3">
    <name type="scientific">Gilvimarinus gilvus</name>
    <dbReference type="NCBI Taxonomy" id="3058038"/>
    <lineage>
        <taxon>Bacteria</taxon>
        <taxon>Pseudomonadati</taxon>
        <taxon>Pseudomonadota</taxon>
        <taxon>Gammaproteobacteria</taxon>
        <taxon>Cellvibrionales</taxon>
        <taxon>Cellvibrionaceae</taxon>
        <taxon>Gilvimarinus</taxon>
    </lineage>
</organism>
<evidence type="ECO:0000256" key="1">
    <source>
        <dbReference type="SAM" id="SignalP"/>
    </source>
</evidence>
<gene>
    <name evidence="2" type="ORF">SCD92_01845</name>
</gene>
<dbReference type="RefSeq" id="WP_302723211.1">
    <property type="nucleotide sequence ID" value="NZ_JAULRU010000583.1"/>
</dbReference>
<name>A0ABU4RT69_9GAMM</name>